<keyword evidence="11" id="KW-1185">Reference proteome</keyword>
<keyword evidence="3" id="KW-1003">Cell membrane</keyword>
<feature type="transmembrane region" description="Helical" evidence="9">
    <location>
        <begin position="190"/>
        <end position="210"/>
    </location>
</feature>
<gene>
    <name evidence="10" type="ORF">OEZ49_08010</name>
</gene>
<feature type="transmembrane region" description="Helical" evidence="9">
    <location>
        <begin position="257"/>
        <end position="280"/>
    </location>
</feature>
<accession>A0ABT2WP71</accession>
<evidence type="ECO:0000256" key="8">
    <source>
        <dbReference type="ARBA" id="ARBA00037998"/>
    </source>
</evidence>
<dbReference type="Proteomes" id="UP001321014">
    <property type="component" value="Unassembled WGS sequence"/>
</dbReference>
<dbReference type="PANTHER" id="PTHR11795">
    <property type="entry name" value="BRANCHED-CHAIN AMINO ACID TRANSPORT SYSTEM PERMEASE PROTEIN LIVH"/>
    <property type="match status" value="1"/>
</dbReference>
<keyword evidence="6 9" id="KW-1133">Transmembrane helix</keyword>
<keyword evidence="5" id="KW-0029">Amino-acid transport</keyword>
<feature type="transmembrane region" description="Helical" evidence="9">
    <location>
        <begin position="230"/>
        <end position="251"/>
    </location>
</feature>
<evidence type="ECO:0000313" key="11">
    <source>
        <dbReference type="Proteomes" id="UP001321014"/>
    </source>
</evidence>
<dbReference type="EMBL" id="JAOVQN010000006">
    <property type="protein sequence ID" value="MCU9837708.1"/>
    <property type="molecule type" value="Genomic_DNA"/>
</dbReference>
<feature type="transmembrane region" description="Helical" evidence="9">
    <location>
        <begin position="64"/>
        <end position="82"/>
    </location>
</feature>
<dbReference type="Pfam" id="PF02653">
    <property type="entry name" value="BPD_transp_2"/>
    <property type="match status" value="2"/>
</dbReference>
<feature type="transmembrane region" description="Helical" evidence="9">
    <location>
        <begin position="42"/>
        <end position="58"/>
    </location>
</feature>
<keyword evidence="2" id="KW-0813">Transport</keyword>
<feature type="transmembrane region" description="Helical" evidence="9">
    <location>
        <begin position="507"/>
        <end position="526"/>
    </location>
</feature>
<evidence type="ECO:0000256" key="3">
    <source>
        <dbReference type="ARBA" id="ARBA00022475"/>
    </source>
</evidence>
<evidence type="ECO:0000256" key="5">
    <source>
        <dbReference type="ARBA" id="ARBA00022970"/>
    </source>
</evidence>
<feature type="transmembrane region" description="Helical" evidence="9">
    <location>
        <begin position="581"/>
        <end position="602"/>
    </location>
</feature>
<evidence type="ECO:0000256" key="1">
    <source>
        <dbReference type="ARBA" id="ARBA00004651"/>
    </source>
</evidence>
<organism evidence="10 11">
    <name type="scientific">Ruegeria marisflavi</name>
    <dbReference type="NCBI Taxonomy" id="2984152"/>
    <lineage>
        <taxon>Bacteria</taxon>
        <taxon>Pseudomonadati</taxon>
        <taxon>Pseudomonadota</taxon>
        <taxon>Alphaproteobacteria</taxon>
        <taxon>Rhodobacterales</taxon>
        <taxon>Roseobacteraceae</taxon>
        <taxon>Ruegeria</taxon>
    </lineage>
</organism>
<protein>
    <submittedName>
        <fullName evidence="10">ABC transporter permease</fullName>
    </submittedName>
</protein>
<proteinExistence type="inferred from homology"/>
<evidence type="ECO:0000256" key="6">
    <source>
        <dbReference type="ARBA" id="ARBA00022989"/>
    </source>
</evidence>
<dbReference type="CDD" id="cd06582">
    <property type="entry name" value="TM_PBP1_LivH_like"/>
    <property type="match status" value="1"/>
</dbReference>
<feature type="transmembrane region" description="Helical" evidence="9">
    <location>
        <begin position="546"/>
        <end position="569"/>
    </location>
</feature>
<name>A0ABT2WP71_9RHOB</name>
<feature type="transmembrane region" description="Helical" evidence="9">
    <location>
        <begin position="413"/>
        <end position="433"/>
    </location>
</feature>
<dbReference type="RefSeq" id="WP_263387819.1">
    <property type="nucleotide sequence ID" value="NZ_JAOVQN010000006.1"/>
</dbReference>
<feature type="transmembrane region" description="Helical" evidence="9">
    <location>
        <begin position="144"/>
        <end position="163"/>
    </location>
</feature>
<keyword evidence="7 9" id="KW-0472">Membrane</keyword>
<evidence type="ECO:0000256" key="9">
    <source>
        <dbReference type="SAM" id="Phobius"/>
    </source>
</evidence>
<comment type="caution">
    <text evidence="10">The sequence shown here is derived from an EMBL/GenBank/DDBJ whole genome shotgun (WGS) entry which is preliminary data.</text>
</comment>
<feature type="transmembrane region" description="Helical" evidence="9">
    <location>
        <begin position="12"/>
        <end position="35"/>
    </location>
</feature>
<dbReference type="InterPro" id="IPR001851">
    <property type="entry name" value="ABC_transp_permease"/>
</dbReference>
<sequence length="614" mass="65261">MGFYLAQLLTGLANASSLFLIASGLSIIFGVTRIVNFAHGSFYMLGAYLAYTLVTTLQGGIPGYWFSVLAAAVLVGGIGLVVEMTILRRIYRAPELFQLVATFGVVLIVQDATLAIWGAEDLLGPRAPGLDRAVRLMGEPIPEYDLALIAIGPAVLAAIWLVFHRTRWGVLVRAATQDREMVGALGVNQAWLFSAAFVLGSALAGLGGALQIPREAVSLQMDLSIIGEAFVVVVIGGMGSVTGAFVAAVLISVLNAFAILIFPQVSIVLPFVVMAAVLIVRPYGLFGRPGSEHGGAEEPEQPLRLLDQRSTMVLLALVAMLAFSPAVVSDFTTILLVDVMVATLFAVSLHFMMGIGGMVSFGHAAYFGVGAYAAAMAVKMLGWGMLPAMALGPVAAALAALFFGWFCVRLSGVYLAMLTMAAAQILWGVTFQWQDVTGGDDGILGVWPAEWASSDRVYFYLALVLCLGGIWLLRRVAHSPFGYTLRGVRDSRIRAEAIGIDTRFHQWMGFTLAGTLAGLAGVVFVFSKGSVFPDALSIGHSIDGLIMVLLGGIHALAGPVYGAMAMVLIEDWVSRLDYWRFIFGGIILTVVLLAPDGIAGGVRRLIQLVRRDAA</sequence>
<dbReference type="InterPro" id="IPR043428">
    <property type="entry name" value="LivM-like"/>
</dbReference>
<reference evidence="10 11" key="1">
    <citation type="submission" date="2022-10" db="EMBL/GenBank/DDBJ databases">
        <title>Ruegeria sp. nov., isolated from ocean surface water.</title>
        <authorList>
            <person name="He W."/>
            <person name="Wang L."/>
            <person name="Zhang D.-F."/>
        </authorList>
    </citation>
    <scope>NUCLEOTIDE SEQUENCE [LARGE SCALE GENOMIC DNA]</scope>
    <source>
        <strain evidence="10 11">WL0004</strain>
    </source>
</reference>
<feature type="transmembrane region" description="Helical" evidence="9">
    <location>
        <begin position="457"/>
        <end position="473"/>
    </location>
</feature>
<dbReference type="InterPro" id="IPR052157">
    <property type="entry name" value="BCAA_transport_permease"/>
</dbReference>
<feature type="transmembrane region" description="Helical" evidence="9">
    <location>
        <begin position="388"/>
        <end position="406"/>
    </location>
</feature>
<comment type="subcellular location">
    <subcellularLocation>
        <location evidence="1">Cell membrane</location>
        <topology evidence="1">Multi-pass membrane protein</topology>
    </subcellularLocation>
</comment>
<evidence type="ECO:0000256" key="7">
    <source>
        <dbReference type="ARBA" id="ARBA00023136"/>
    </source>
</evidence>
<evidence type="ECO:0000256" key="4">
    <source>
        <dbReference type="ARBA" id="ARBA00022692"/>
    </source>
</evidence>
<comment type="similarity">
    <text evidence="8">Belongs to the binding-protein-dependent transport system permease family. LivHM subfamily.</text>
</comment>
<evidence type="ECO:0000256" key="2">
    <source>
        <dbReference type="ARBA" id="ARBA00022448"/>
    </source>
</evidence>
<dbReference type="CDD" id="cd06581">
    <property type="entry name" value="TM_PBP1_LivM_like"/>
    <property type="match status" value="1"/>
</dbReference>
<keyword evidence="4 9" id="KW-0812">Transmembrane</keyword>
<dbReference type="PANTHER" id="PTHR11795:SF442">
    <property type="entry name" value="ABC TRANSPORTER ATP-BINDING PROTEIN"/>
    <property type="match status" value="1"/>
</dbReference>
<feature type="transmembrane region" description="Helical" evidence="9">
    <location>
        <begin position="311"/>
        <end position="328"/>
    </location>
</feature>
<evidence type="ECO:0000313" key="10">
    <source>
        <dbReference type="EMBL" id="MCU9837708.1"/>
    </source>
</evidence>